<name>A0A5D3CIY2_CUCMM</name>
<evidence type="ECO:0000313" key="4">
    <source>
        <dbReference type="EMBL" id="TYK10326.1"/>
    </source>
</evidence>
<feature type="compositionally biased region" description="Basic and acidic residues" evidence="1">
    <location>
        <begin position="12"/>
        <end position="21"/>
    </location>
</feature>
<dbReference type="SUPFAM" id="SSF56672">
    <property type="entry name" value="DNA/RNA polymerases"/>
    <property type="match status" value="1"/>
</dbReference>
<accession>A0A5D3CIY2</accession>
<dbReference type="InterPro" id="IPR043502">
    <property type="entry name" value="DNA/RNA_pol_sf"/>
</dbReference>
<dbReference type="InterPro" id="IPR013103">
    <property type="entry name" value="RVT_2"/>
</dbReference>
<sequence length="441" mass="50356">MTGLRRIQLSHTDNKASENDRPNTVVLEDIGEKGSINEVIIDREDRIDENEVVTEHNENETKSNHSGNTSKHDPSLDLPIALRKGTRSCTKHSISNYVPYENLSPQFKTFIACLDSTTIPKSIHLALECPKWKAAVMEEMRAQEKNKTWDPCTLPKGHKTIGCKWVFTLKYRANGTIGRHKVRLVAKRFTQTYGIDYSETFHVANLNTIRVLLSIVVNKDWLLYQLDVKNTFLNGDLKEEMYMSLPPGFEAQFNNQACKLRKSLYGLKQSPRAWFDRFSTFIKSQGYNQGHSDHTLFTKVSKARKIAVLIVYVDDIVLSGNDTDEIVQLKKNMGFEFEIKDLGNLKYFLGMEIARSKEGISMSQRKYTLDLLAEKVGKLIYLSHTKPDITYAVSTVSQFMQAPYEDHMDLGLQDSEGNFVTWRSKKQSVVAIATLRPNTEL</sequence>
<feature type="domain" description="Reverse transcriptase Ty1/copia-type" evidence="2">
    <location>
        <begin position="146"/>
        <end position="371"/>
    </location>
</feature>
<dbReference type="GO" id="GO:0016301">
    <property type="term" value="F:kinase activity"/>
    <property type="evidence" value="ECO:0007669"/>
    <property type="project" value="UniProtKB-KW"/>
</dbReference>
<keyword evidence="4" id="KW-0675">Receptor</keyword>
<dbReference type="OrthoDB" id="128382at2759"/>
<gene>
    <name evidence="4" type="ORF">E5676_scaffold16G004810</name>
    <name evidence="3" type="ORF">E6C27_scaffold761G001100</name>
</gene>
<evidence type="ECO:0000313" key="3">
    <source>
        <dbReference type="EMBL" id="KAA0050980.1"/>
    </source>
</evidence>
<dbReference type="Pfam" id="PF07727">
    <property type="entry name" value="RVT_2"/>
    <property type="match status" value="1"/>
</dbReference>
<comment type="caution">
    <text evidence="4">The sequence shown here is derived from an EMBL/GenBank/DDBJ whole genome shotgun (WGS) entry which is preliminary data.</text>
</comment>
<evidence type="ECO:0000313" key="5">
    <source>
        <dbReference type="Proteomes" id="UP000321393"/>
    </source>
</evidence>
<evidence type="ECO:0000259" key="2">
    <source>
        <dbReference type="Pfam" id="PF07727"/>
    </source>
</evidence>
<dbReference type="PANTHER" id="PTHR43383">
    <property type="entry name" value="NODULIN 6"/>
    <property type="match status" value="1"/>
</dbReference>
<keyword evidence="4" id="KW-0418">Kinase</keyword>
<reference evidence="5 6" key="1">
    <citation type="submission" date="2019-08" db="EMBL/GenBank/DDBJ databases">
        <title>Draft genome sequences of two oriental melons (Cucumis melo L. var makuwa).</title>
        <authorList>
            <person name="Kwon S.-Y."/>
        </authorList>
    </citation>
    <scope>NUCLEOTIDE SEQUENCE [LARGE SCALE GENOMIC DNA]</scope>
    <source>
        <strain evidence="6">cv. Chang Bougi</strain>
        <strain evidence="5">cv. SW 3</strain>
        <tissue evidence="4">Leaf</tissue>
    </source>
</reference>
<organism evidence="4 6">
    <name type="scientific">Cucumis melo var. makuwa</name>
    <name type="common">Oriental melon</name>
    <dbReference type="NCBI Taxonomy" id="1194695"/>
    <lineage>
        <taxon>Eukaryota</taxon>
        <taxon>Viridiplantae</taxon>
        <taxon>Streptophyta</taxon>
        <taxon>Embryophyta</taxon>
        <taxon>Tracheophyta</taxon>
        <taxon>Spermatophyta</taxon>
        <taxon>Magnoliopsida</taxon>
        <taxon>eudicotyledons</taxon>
        <taxon>Gunneridae</taxon>
        <taxon>Pentapetalae</taxon>
        <taxon>rosids</taxon>
        <taxon>fabids</taxon>
        <taxon>Cucurbitales</taxon>
        <taxon>Cucurbitaceae</taxon>
        <taxon>Benincaseae</taxon>
        <taxon>Cucumis</taxon>
    </lineage>
</organism>
<keyword evidence="4" id="KW-0808">Transferase</keyword>
<dbReference type="AlphaFoldDB" id="A0A5D3CIY2"/>
<evidence type="ECO:0000313" key="6">
    <source>
        <dbReference type="Proteomes" id="UP000321947"/>
    </source>
</evidence>
<feature type="region of interest" description="Disordered" evidence="1">
    <location>
        <begin position="1"/>
        <end position="23"/>
    </location>
</feature>
<evidence type="ECO:0000256" key="1">
    <source>
        <dbReference type="SAM" id="MobiDB-lite"/>
    </source>
</evidence>
<proteinExistence type="predicted"/>
<feature type="compositionally biased region" description="Basic and acidic residues" evidence="1">
    <location>
        <begin position="53"/>
        <end position="63"/>
    </location>
</feature>
<dbReference type="EMBL" id="SSTD01011206">
    <property type="protein sequence ID" value="TYK10326.1"/>
    <property type="molecule type" value="Genomic_DNA"/>
</dbReference>
<dbReference type="PANTHER" id="PTHR43383:SF2">
    <property type="entry name" value="AMIDOHYDROLASE 2 FAMILY PROTEIN"/>
    <property type="match status" value="1"/>
</dbReference>
<feature type="region of interest" description="Disordered" evidence="1">
    <location>
        <begin position="47"/>
        <end position="77"/>
    </location>
</feature>
<dbReference type="Proteomes" id="UP000321947">
    <property type="component" value="Unassembled WGS sequence"/>
</dbReference>
<protein>
    <submittedName>
        <fullName evidence="4">Cysteine-rich RLK (Receptor-like protein kinase) 8</fullName>
    </submittedName>
</protein>
<dbReference type="Proteomes" id="UP000321393">
    <property type="component" value="Unassembled WGS sequence"/>
</dbReference>
<dbReference type="EMBL" id="SSTE01011666">
    <property type="protein sequence ID" value="KAA0050980.1"/>
    <property type="molecule type" value="Genomic_DNA"/>
</dbReference>